<feature type="domain" description="GHMP kinase C-terminal" evidence="11">
    <location>
        <begin position="224"/>
        <end position="261"/>
    </location>
</feature>
<organism evidence="12 13">
    <name type="scientific">Dethiosulfovibrio salsuginis</name>
    <dbReference type="NCBI Taxonomy" id="561720"/>
    <lineage>
        <taxon>Bacteria</taxon>
        <taxon>Thermotogati</taxon>
        <taxon>Synergistota</taxon>
        <taxon>Synergistia</taxon>
        <taxon>Synergistales</taxon>
        <taxon>Dethiosulfovibrionaceae</taxon>
        <taxon>Dethiosulfovibrio</taxon>
    </lineage>
</organism>
<dbReference type="STRING" id="561720.SAMN06275492_101277"/>
<keyword evidence="7 9" id="KW-0067">ATP-binding</keyword>
<evidence type="ECO:0000259" key="11">
    <source>
        <dbReference type="Pfam" id="PF08544"/>
    </source>
</evidence>
<feature type="active site" evidence="9">
    <location>
        <position position="10"/>
    </location>
</feature>
<evidence type="ECO:0000256" key="1">
    <source>
        <dbReference type="ARBA" id="ARBA00009684"/>
    </source>
</evidence>
<protein>
    <recommendedName>
        <fullName evidence="3 9">4-diphosphocytidyl-2-C-methyl-D-erythritol kinase</fullName>
        <shortName evidence="9">CMK</shortName>
        <ecNumber evidence="2 9">2.7.1.148</ecNumber>
    </recommendedName>
    <alternativeName>
        <fullName evidence="8 9">4-(cytidine-5'-diphospho)-2-C-methyl-D-erythritol kinase</fullName>
    </alternativeName>
</protein>
<feature type="active site" evidence="9">
    <location>
        <position position="133"/>
    </location>
</feature>
<comment type="pathway">
    <text evidence="9">Isoprenoid biosynthesis; isopentenyl diphosphate biosynthesis via DXP pathway; isopentenyl diphosphate from 1-deoxy-D-xylulose 5-phosphate: step 3/6.</text>
</comment>
<name>A0A1X7IAR0_9BACT</name>
<evidence type="ECO:0000256" key="9">
    <source>
        <dbReference type="HAMAP-Rule" id="MF_00061"/>
    </source>
</evidence>
<accession>A0A1X7IAR0</accession>
<evidence type="ECO:0000256" key="4">
    <source>
        <dbReference type="ARBA" id="ARBA00022679"/>
    </source>
</evidence>
<evidence type="ECO:0000259" key="10">
    <source>
        <dbReference type="Pfam" id="PF00288"/>
    </source>
</evidence>
<dbReference type="AlphaFoldDB" id="A0A1X7IAR0"/>
<dbReference type="GO" id="GO:0019288">
    <property type="term" value="P:isopentenyl diphosphate biosynthetic process, methylerythritol 4-phosphate pathway"/>
    <property type="evidence" value="ECO:0007669"/>
    <property type="project" value="UniProtKB-UniRule"/>
</dbReference>
<dbReference type="Gene3D" id="3.30.230.10">
    <property type="match status" value="1"/>
</dbReference>
<dbReference type="SUPFAM" id="SSF54211">
    <property type="entry name" value="Ribosomal protein S5 domain 2-like"/>
    <property type="match status" value="1"/>
</dbReference>
<dbReference type="UniPathway" id="UPA00056">
    <property type="reaction ID" value="UER00094"/>
</dbReference>
<sequence length="286" mass="31225">MIWGLASEAKINLTLRIVGTREDGYHRLVSVFKKLPPIERLSLEILPEGMEGMEDRVAMSEVKISDVNLVQKVIDFLRERGVSIPPLSVSISKVVPPGTGLGAGTGNGAAVLKWATAFFDLPSVWDISPLGADLPFMASDDRIAMVSGIGETFAPMEDISLRSVLIVPKWRCNTAESYRLLDDLYAPDSWPLSEEDGELEALDVLGRLRAGLKVGLLPNDFIAPLTDMHREYEALFDACDRSGAVAWGISGSGSSVFALYDFNLPSSELFRSFDGIGCVEKIIFLE</sequence>
<dbReference type="InterPro" id="IPR004424">
    <property type="entry name" value="IspE"/>
</dbReference>
<dbReference type="PANTHER" id="PTHR43527:SF2">
    <property type="entry name" value="4-DIPHOSPHOCYTIDYL-2-C-METHYL-D-ERYTHRITOL KINASE, CHLOROPLASTIC"/>
    <property type="match status" value="1"/>
</dbReference>
<dbReference type="InterPro" id="IPR020568">
    <property type="entry name" value="Ribosomal_Su5_D2-typ_SF"/>
</dbReference>
<comment type="function">
    <text evidence="9">Catalyzes the phosphorylation of the position 2 hydroxy group of 4-diphosphocytidyl-2C-methyl-D-erythritol.</text>
</comment>
<proteinExistence type="inferred from homology"/>
<dbReference type="Proteomes" id="UP000193355">
    <property type="component" value="Unassembled WGS sequence"/>
</dbReference>
<dbReference type="EC" id="2.7.1.148" evidence="2 9"/>
<dbReference type="GO" id="GO:0016114">
    <property type="term" value="P:terpenoid biosynthetic process"/>
    <property type="evidence" value="ECO:0007669"/>
    <property type="project" value="InterPro"/>
</dbReference>
<dbReference type="Pfam" id="PF08544">
    <property type="entry name" value="GHMP_kinases_C"/>
    <property type="match status" value="1"/>
</dbReference>
<evidence type="ECO:0000256" key="6">
    <source>
        <dbReference type="ARBA" id="ARBA00022777"/>
    </source>
</evidence>
<dbReference type="HAMAP" id="MF_00061">
    <property type="entry name" value="IspE"/>
    <property type="match status" value="1"/>
</dbReference>
<evidence type="ECO:0000256" key="3">
    <source>
        <dbReference type="ARBA" id="ARBA00017473"/>
    </source>
</evidence>
<keyword evidence="6 9" id="KW-0418">Kinase</keyword>
<dbReference type="RefSeq" id="WP_085543550.1">
    <property type="nucleotide sequence ID" value="NZ_FXBB01000001.1"/>
</dbReference>
<keyword evidence="9" id="KW-0414">Isoprene biosynthesis</keyword>
<reference evidence="13" key="1">
    <citation type="submission" date="2017-04" db="EMBL/GenBank/DDBJ databases">
        <authorList>
            <person name="Varghese N."/>
            <person name="Submissions S."/>
        </authorList>
    </citation>
    <scope>NUCLEOTIDE SEQUENCE [LARGE SCALE GENOMIC DNA]</scope>
    <source>
        <strain evidence="13">USBA 82</strain>
    </source>
</reference>
<evidence type="ECO:0000313" key="13">
    <source>
        <dbReference type="Proteomes" id="UP000193355"/>
    </source>
</evidence>
<evidence type="ECO:0000313" key="12">
    <source>
        <dbReference type="EMBL" id="SMG11542.1"/>
    </source>
</evidence>
<dbReference type="OrthoDB" id="4997at2"/>
<evidence type="ECO:0000256" key="7">
    <source>
        <dbReference type="ARBA" id="ARBA00022840"/>
    </source>
</evidence>
<dbReference type="Pfam" id="PF00288">
    <property type="entry name" value="GHMP_kinases_N"/>
    <property type="match status" value="1"/>
</dbReference>
<keyword evidence="13" id="KW-1185">Reference proteome</keyword>
<gene>
    <name evidence="9" type="primary">ispE</name>
    <name evidence="12" type="ORF">SAMN06275492_101277</name>
</gene>
<keyword evidence="5 9" id="KW-0547">Nucleotide-binding</keyword>
<dbReference type="InterPro" id="IPR036554">
    <property type="entry name" value="GHMP_kinase_C_sf"/>
</dbReference>
<evidence type="ECO:0000256" key="8">
    <source>
        <dbReference type="ARBA" id="ARBA00032554"/>
    </source>
</evidence>
<dbReference type="SUPFAM" id="SSF55060">
    <property type="entry name" value="GHMP Kinase, C-terminal domain"/>
    <property type="match status" value="1"/>
</dbReference>
<dbReference type="EMBL" id="FXBB01000001">
    <property type="protein sequence ID" value="SMG11542.1"/>
    <property type="molecule type" value="Genomic_DNA"/>
</dbReference>
<comment type="similarity">
    <text evidence="1 9">Belongs to the GHMP kinase family. IspE subfamily.</text>
</comment>
<comment type="catalytic activity">
    <reaction evidence="9">
        <text>4-CDP-2-C-methyl-D-erythritol + ATP = 4-CDP-2-C-methyl-D-erythritol 2-phosphate + ADP + H(+)</text>
        <dbReference type="Rhea" id="RHEA:18437"/>
        <dbReference type="ChEBI" id="CHEBI:15378"/>
        <dbReference type="ChEBI" id="CHEBI:30616"/>
        <dbReference type="ChEBI" id="CHEBI:57823"/>
        <dbReference type="ChEBI" id="CHEBI:57919"/>
        <dbReference type="ChEBI" id="CHEBI:456216"/>
        <dbReference type="EC" id="2.7.1.148"/>
    </reaction>
</comment>
<evidence type="ECO:0000256" key="2">
    <source>
        <dbReference type="ARBA" id="ARBA00012052"/>
    </source>
</evidence>
<dbReference type="PANTHER" id="PTHR43527">
    <property type="entry name" value="4-DIPHOSPHOCYTIDYL-2-C-METHYL-D-ERYTHRITOL KINASE, CHLOROPLASTIC"/>
    <property type="match status" value="1"/>
</dbReference>
<keyword evidence="4 9" id="KW-0808">Transferase</keyword>
<dbReference type="Gene3D" id="3.30.70.890">
    <property type="entry name" value="GHMP kinase, C-terminal domain"/>
    <property type="match status" value="1"/>
</dbReference>
<comment type="caution">
    <text evidence="9">Lacks conserved residue(s) required for the propagation of feature annotation.</text>
</comment>
<dbReference type="InterPro" id="IPR006204">
    <property type="entry name" value="GHMP_kinase_N_dom"/>
</dbReference>
<dbReference type="GO" id="GO:0005524">
    <property type="term" value="F:ATP binding"/>
    <property type="evidence" value="ECO:0007669"/>
    <property type="project" value="UniProtKB-UniRule"/>
</dbReference>
<dbReference type="InterPro" id="IPR014721">
    <property type="entry name" value="Ribsml_uS5_D2-typ_fold_subgr"/>
</dbReference>
<feature type="domain" description="GHMP kinase N-terminal" evidence="10">
    <location>
        <begin position="68"/>
        <end position="122"/>
    </location>
</feature>
<evidence type="ECO:0000256" key="5">
    <source>
        <dbReference type="ARBA" id="ARBA00022741"/>
    </source>
</evidence>
<dbReference type="InterPro" id="IPR013750">
    <property type="entry name" value="GHMP_kinase_C_dom"/>
</dbReference>
<dbReference type="GO" id="GO:0050515">
    <property type="term" value="F:4-(cytidine 5'-diphospho)-2-C-methyl-D-erythritol kinase activity"/>
    <property type="evidence" value="ECO:0007669"/>
    <property type="project" value="UniProtKB-UniRule"/>
</dbReference>